<organism evidence="6 7">
    <name type="scientific">Murinocardiopsis flavida</name>
    <dbReference type="NCBI Taxonomy" id="645275"/>
    <lineage>
        <taxon>Bacteria</taxon>
        <taxon>Bacillati</taxon>
        <taxon>Actinomycetota</taxon>
        <taxon>Actinomycetes</taxon>
        <taxon>Streptosporangiales</taxon>
        <taxon>Nocardiopsidaceae</taxon>
        <taxon>Murinocardiopsis</taxon>
    </lineage>
</organism>
<evidence type="ECO:0000313" key="6">
    <source>
        <dbReference type="EMBL" id="PSK89897.1"/>
    </source>
</evidence>
<evidence type="ECO:0000259" key="5">
    <source>
        <dbReference type="PROSITE" id="PS51755"/>
    </source>
</evidence>
<dbReference type="InterPro" id="IPR036388">
    <property type="entry name" value="WH-like_DNA-bd_sf"/>
</dbReference>
<evidence type="ECO:0000256" key="4">
    <source>
        <dbReference type="SAM" id="MobiDB-lite"/>
    </source>
</evidence>
<feature type="compositionally biased region" description="Basic and acidic residues" evidence="4">
    <location>
        <begin position="254"/>
        <end position="263"/>
    </location>
</feature>
<dbReference type="SMART" id="SM00862">
    <property type="entry name" value="Trans_reg_C"/>
    <property type="match status" value="1"/>
</dbReference>
<keyword evidence="2 3" id="KW-0238">DNA-binding</keyword>
<dbReference type="SUPFAM" id="SSF46894">
    <property type="entry name" value="C-terminal effector domain of the bipartite response regulators"/>
    <property type="match status" value="1"/>
</dbReference>
<dbReference type="InterPro" id="IPR001867">
    <property type="entry name" value="OmpR/PhoB-type_DNA-bd"/>
</dbReference>
<dbReference type="PRINTS" id="PR00364">
    <property type="entry name" value="DISEASERSIST"/>
</dbReference>
<accession>A0A2P8CY78</accession>
<evidence type="ECO:0000256" key="2">
    <source>
        <dbReference type="ARBA" id="ARBA00023125"/>
    </source>
</evidence>
<dbReference type="Pfam" id="PF00486">
    <property type="entry name" value="Trans_reg_C"/>
    <property type="match status" value="1"/>
</dbReference>
<dbReference type="InterPro" id="IPR002182">
    <property type="entry name" value="NB-ARC"/>
</dbReference>
<dbReference type="PANTHER" id="PTHR47691:SF3">
    <property type="entry name" value="HTH-TYPE TRANSCRIPTIONAL REGULATOR RV0890C-RELATED"/>
    <property type="match status" value="1"/>
</dbReference>
<dbReference type="SUPFAM" id="SSF48452">
    <property type="entry name" value="TPR-like"/>
    <property type="match status" value="3"/>
</dbReference>
<evidence type="ECO:0000313" key="7">
    <source>
        <dbReference type="Proteomes" id="UP000240542"/>
    </source>
</evidence>
<dbReference type="RefSeq" id="WP_170134331.1">
    <property type="nucleotide sequence ID" value="NZ_PYGA01000024.1"/>
</dbReference>
<evidence type="ECO:0000256" key="3">
    <source>
        <dbReference type="PROSITE-ProRule" id="PRU01091"/>
    </source>
</evidence>
<keyword evidence="7" id="KW-1185">Reference proteome</keyword>
<proteinExistence type="inferred from homology"/>
<dbReference type="SMART" id="SM00028">
    <property type="entry name" value="TPR"/>
    <property type="match status" value="7"/>
</dbReference>
<dbReference type="SMART" id="SM01043">
    <property type="entry name" value="BTAD"/>
    <property type="match status" value="1"/>
</dbReference>
<reference evidence="6 7" key="1">
    <citation type="submission" date="2018-03" db="EMBL/GenBank/DDBJ databases">
        <title>Genomic Encyclopedia of Archaeal and Bacterial Type Strains, Phase II (KMG-II): from individual species to whole genera.</title>
        <authorList>
            <person name="Goeker M."/>
        </authorList>
    </citation>
    <scope>NUCLEOTIDE SEQUENCE [LARGE SCALE GENOMIC DNA]</scope>
    <source>
        <strain evidence="6 7">DSM 45312</strain>
    </source>
</reference>
<dbReference type="InterPro" id="IPR005158">
    <property type="entry name" value="BTAD"/>
</dbReference>
<sequence length="1055" mass="115009">MQICVLGSIEATVDGRRVAAPHKSMVLLVSLALAGGRPVSPETLGERLWDGDPGSTWRSVLHTYITRLRRSLEAAGYSRTRLSQSTAGYMLDVAPDDVDWLRFSALRSRAAAQLRGGEVHSAVEILGEALRLWRGEPMPGFPERWADDLRTTMQRAHQAALAAWAREAPRLHPLEDVADRLSEAAGLYPLNEALAVHLMRALHGAGRSADALETYNRIRHRLVEETGADPHPDLLKAHQEIMRGQNAHAPSTEKPVHPPEHDVSAPGVPITSNLPRDIADFADRSADIERIHRTLDPAEGAAAARVCVLSGMPGVGKTSLAVHAAHQLGTSFPDGSLIVELHGHHEHHRPLSTEQALGQLIQLAGLPPPAPGDSVEQRVASWRDHTARRRLLLVLDDAADAEQVVSLLPSGSRCAVIITSRRHLRELDGAEHLRVAVPEPEDAARVFTAIAAPGRSLRTAAHIAEIVQLCGQLPLAMRLIATRLDLRPTWGATEVLTRLRAAADKVGEFRSGQRHLDAAFAVSLRSLSSPARAALLHLGLHPAPVIDRHIAAAMLGRSPEEADLVLEELIGASLLDTGPDMTYRLHSLVQSFALRAARSEVPPIEQHSLRTRMLDAYTDICARADAVLYPYRLRLDREPAGGAEVALPNMETKDAAARWLTTRLPTVLLIIDHAVDNGHPHHAARLTHVLAEHLDAHGPWEAAVGLHRRALEIRRGGQCRRATAQATYELARALLHAGSIDEADRCIHTAAQLWGDLGDLVGQAWVLDQQGVTASVAGAYARAIDLHRKAQALFEQGLHRFGIALSLDRRGLCHLRTGAFHEAIAAHSDALRHHTLLGDPDTAITAKIHLAGAYHGLGYHRESTALSLEALKGVRALGDRRREGIIMTNLGEIASYRERNEQAFSHFHAALDIHREVHDPWTEAVTLSNLGRVHLKFGQLAEATQCFDDSQRLCATYVNPGISVETLLGLGEVEMTNGRTEAAHALFARAHDEADLAGLRHERGKALTALGRVLLDTGSPDDARLRWELAEQVFTELSAPEADSVRIMLDMLHEA</sequence>
<dbReference type="AlphaFoldDB" id="A0A2P8CY78"/>
<dbReference type="EMBL" id="PYGA01000024">
    <property type="protein sequence ID" value="PSK89897.1"/>
    <property type="molecule type" value="Genomic_DNA"/>
</dbReference>
<dbReference type="InterPro" id="IPR011990">
    <property type="entry name" value="TPR-like_helical_dom_sf"/>
</dbReference>
<evidence type="ECO:0000256" key="1">
    <source>
        <dbReference type="ARBA" id="ARBA00005820"/>
    </source>
</evidence>
<dbReference type="Pfam" id="PF03704">
    <property type="entry name" value="BTAD"/>
    <property type="match status" value="1"/>
</dbReference>
<name>A0A2P8CY78_9ACTN</name>
<comment type="similarity">
    <text evidence="1">Belongs to the AfsR/DnrI/RedD regulatory family.</text>
</comment>
<dbReference type="CDD" id="cd15831">
    <property type="entry name" value="BTAD"/>
    <property type="match status" value="1"/>
</dbReference>
<dbReference type="PANTHER" id="PTHR47691">
    <property type="entry name" value="REGULATOR-RELATED"/>
    <property type="match status" value="1"/>
</dbReference>
<feature type="DNA-binding region" description="OmpR/PhoB-type" evidence="3">
    <location>
        <begin position="1"/>
        <end position="93"/>
    </location>
</feature>
<dbReference type="Gene3D" id="1.10.10.10">
    <property type="entry name" value="Winged helix-like DNA-binding domain superfamily/Winged helix DNA-binding domain"/>
    <property type="match status" value="1"/>
</dbReference>
<feature type="domain" description="OmpR/PhoB-type" evidence="5">
    <location>
        <begin position="1"/>
        <end position="93"/>
    </location>
</feature>
<dbReference type="InterPro" id="IPR016032">
    <property type="entry name" value="Sig_transdc_resp-reg_C-effctor"/>
</dbReference>
<comment type="caution">
    <text evidence="6">The sequence shown here is derived from an EMBL/GenBank/DDBJ whole genome shotgun (WGS) entry which is preliminary data.</text>
</comment>
<dbReference type="Proteomes" id="UP000240542">
    <property type="component" value="Unassembled WGS sequence"/>
</dbReference>
<dbReference type="GO" id="GO:0003677">
    <property type="term" value="F:DNA binding"/>
    <property type="evidence" value="ECO:0007669"/>
    <property type="project" value="UniProtKB-UniRule"/>
</dbReference>
<dbReference type="InterPro" id="IPR019734">
    <property type="entry name" value="TPR_rpt"/>
</dbReference>
<dbReference type="Gene3D" id="1.25.40.10">
    <property type="entry name" value="Tetratricopeptide repeat domain"/>
    <property type="match status" value="3"/>
</dbReference>
<dbReference type="InterPro" id="IPR027417">
    <property type="entry name" value="P-loop_NTPase"/>
</dbReference>
<protein>
    <submittedName>
        <fullName evidence="6">DNA-binding SARP family transcriptional activator</fullName>
    </submittedName>
</protein>
<dbReference type="GO" id="GO:0043531">
    <property type="term" value="F:ADP binding"/>
    <property type="evidence" value="ECO:0007669"/>
    <property type="project" value="InterPro"/>
</dbReference>
<gene>
    <name evidence="6" type="ORF">CLV63_1241</name>
</gene>
<dbReference type="PROSITE" id="PS51755">
    <property type="entry name" value="OMPR_PHOB"/>
    <property type="match status" value="1"/>
</dbReference>
<dbReference type="SUPFAM" id="SSF52540">
    <property type="entry name" value="P-loop containing nucleoside triphosphate hydrolases"/>
    <property type="match status" value="1"/>
</dbReference>
<dbReference type="GO" id="GO:0006355">
    <property type="term" value="P:regulation of DNA-templated transcription"/>
    <property type="evidence" value="ECO:0007669"/>
    <property type="project" value="InterPro"/>
</dbReference>
<dbReference type="Pfam" id="PF00931">
    <property type="entry name" value="NB-ARC"/>
    <property type="match status" value="1"/>
</dbReference>
<dbReference type="GO" id="GO:0000160">
    <property type="term" value="P:phosphorelay signal transduction system"/>
    <property type="evidence" value="ECO:0007669"/>
    <property type="project" value="InterPro"/>
</dbReference>
<feature type="region of interest" description="Disordered" evidence="4">
    <location>
        <begin position="245"/>
        <end position="274"/>
    </location>
</feature>
<dbReference type="Gene3D" id="3.40.50.300">
    <property type="entry name" value="P-loop containing nucleotide triphosphate hydrolases"/>
    <property type="match status" value="1"/>
</dbReference>
<dbReference type="Pfam" id="PF13424">
    <property type="entry name" value="TPR_12"/>
    <property type="match status" value="1"/>
</dbReference>